<evidence type="ECO:0000256" key="11">
    <source>
        <dbReference type="ARBA" id="ARBA00022840"/>
    </source>
</evidence>
<evidence type="ECO:0000256" key="2">
    <source>
        <dbReference type="ARBA" id="ARBA00004799"/>
    </source>
</evidence>
<comment type="pathway">
    <text evidence="3">Cofactor biosynthesis; tetrahydrofolylpolyglutamate biosynthesis.</text>
</comment>
<dbReference type="PANTHER" id="PTHR11136:SF0">
    <property type="entry name" value="DIHYDROFOLATE SYNTHETASE-RELATED"/>
    <property type="match status" value="1"/>
</dbReference>
<evidence type="ECO:0000256" key="21">
    <source>
        <dbReference type="PIRNR" id="PIRNR001563"/>
    </source>
</evidence>
<evidence type="ECO:0000256" key="7">
    <source>
        <dbReference type="ARBA" id="ARBA00019357"/>
    </source>
</evidence>
<dbReference type="InterPro" id="IPR001645">
    <property type="entry name" value="Folylpolyglutamate_synth"/>
</dbReference>
<evidence type="ECO:0000256" key="8">
    <source>
        <dbReference type="ARBA" id="ARBA00022598"/>
    </source>
</evidence>
<evidence type="ECO:0000313" key="24">
    <source>
        <dbReference type="EMBL" id="MFC5543923.1"/>
    </source>
</evidence>
<keyword evidence="8 21" id="KW-0436">Ligase</keyword>
<feature type="domain" description="Mur ligase central" evidence="23">
    <location>
        <begin position="62"/>
        <end position="225"/>
    </location>
</feature>
<evidence type="ECO:0000313" key="25">
    <source>
        <dbReference type="Proteomes" id="UP001596055"/>
    </source>
</evidence>
<dbReference type="Proteomes" id="UP001596055">
    <property type="component" value="Unassembled WGS sequence"/>
</dbReference>
<feature type="domain" description="Mur ligase C-terminal" evidence="22">
    <location>
        <begin position="299"/>
        <end position="421"/>
    </location>
</feature>
<comment type="catalytic activity">
    <reaction evidence="18">
        <text>10-formyltetrahydrofolyl-(gamma-L-Glu)(n) + L-glutamate + ATP = 10-formyltetrahydrofolyl-(gamma-L-Glu)(n+1) + ADP + phosphate + H(+)</text>
        <dbReference type="Rhea" id="RHEA:51904"/>
        <dbReference type="Rhea" id="RHEA-COMP:13088"/>
        <dbReference type="Rhea" id="RHEA-COMP:14300"/>
        <dbReference type="ChEBI" id="CHEBI:15378"/>
        <dbReference type="ChEBI" id="CHEBI:29985"/>
        <dbReference type="ChEBI" id="CHEBI:30616"/>
        <dbReference type="ChEBI" id="CHEBI:43474"/>
        <dbReference type="ChEBI" id="CHEBI:134413"/>
        <dbReference type="ChEBI" id="CHEBI:456216"/>
        <dbReference type="EC" id="6.3.2.17"/>
    </reaction>
</comment>
<keyword evidence="13" id="KW-0289">Folate biosynthesis</keyword>
<dbReference type="InterPro" id="IPR036615">
    <property type="entry name" value="Mur_ligase_C_dom_sf"/>
</dbReference>
<gene>
    <name evidence="24" type="primary">folC</name>
    <name evidence="24" type="ORF">ACFPQA_02560</name>
</gene>
<comment type="similarity">
    <text evidence="4 21">Belongs to the folylpolyglutamate synthase family.</text>
</comment>
<evidence type="ECO:0000256" key="12">
    <source>
        <dbReference type="ARBA" id="ARBA00022842"/>
    </source>
</evidence>
<keyword evidence="11 21" id="KW-0067">ATP-binding</keyword>
<comment type="catalytic activity">
    <reaction evidence="17">
        <text>(6S)-5,6,7,8-tetrahydrofolyl-(gamma-L-Glu)(n) + L-glutamate + ATP = (6S)-5,6,7,8-tetrahydrofolyl-(gamma-L-Glu)(n+1) + ADP + phosphate + H(+)</text>
        <dbReference type="Rhea" id="RHEA:10580"/>
        <dbReference type="Rhea" id="RHEA-COMP:14738"/>
        <dbReference type="Rhea" id="RHEA-COMP:14740"/>
        <dbReference type="ChEBI" id="CHEBI:15378"/>
        <dbReference type="ChEBI" id="CHEBI:29985"/>
        <dbReference type="ChEBI" id="CHEBI:30616"/>
        <dbReference type="ChEBI" id="CHEBI:43474"/>
        <dbReference type="ChEBI" id="CHEBI:141005"/>
        <dbReference type="ChEBI" id="CHEBI:456216"/>
        <dbReference type="EC" id="6.3.2.17"/>
    </reaction>
</comment>
<dbReference type="InterPro" id="IPR013221">
    <property type="entry name" value="Mur_ligase_cen"/>
</dbReference>
<reference evidence="25" key="1">
    <citation type="journal article" date="2019" name="Int. J. Syst. Evol. Microbiol.">
        <title>The Global Catalogue of Microorganisms (GCM) 10K type strain sequencing project: providing services to taxonomists for standard genome sequencing and annotation.</title>
        <authorList>
            <consortium name="The Broad Institute Genomics Platform"/>
            <consortium name="The Broad Institute Genome Sequencing Center for Infectious Disease"/>
            <person name="Wu L."/>
            <person name="Ma J."/>
        </authorList>
    </citation>
    <scope>NUCLEOTIDE SEQUENCE [LARGE SCALE GENOMIC DNA]</scope>
    <source>
        <strain evidence="25">CGMCC 4.1799</strain>
    </source>
</reference>
<dbReference type="EMBL" id="JBHSNL010000001">
    <property type="protein sequence ID" value="MFC5543923.1"/>
    <property type="molecule type" value="Genomic_DNA"/>
</dbReference>
<comment type="pathway">
    <text evidence="2">Cofactor biosynthesis; tetrahydrofolate biosynthesis; 7,8-dihydrofolate from 2-amino-4-hydroxy-6-hydroxymethyl-7,8-dihydropteridine diphosphate and 4-aminobenzoate: step 2/2.</text>
</comment>
<comment type="catalytic activity">
    <reaction evidence="20">
        <text>7,8-dihydropteroate + L-glutamate + ATP = 7,8-dihydrofolate + ADP + phosphate + H(+)</text>
        <dbReference type="Rhea" id="RHEA:23584"/>
        <dbReference type="ChEBI" id="CHEBI:15378"/>
        <dbReference type="ChEBI" id="CHEBI:17839"/>
        <dbReference type="ChEBI" id="CHEBI:29985"/>
        <dbReference type="ChEBI" id="CHEBI:30616"/>
        <dbReference type="ChEBI" id="CHEBI:43474"/>
        <dbReference type="ChEBI" id="CHEBI:57451"/>
        <dbReference type="ChEBI" id="CHEBI:456216"/>
        <dbReference type="EC" id="6.3.2.12"/>
    </reaction>
</comment>
<dbReference type="EC" id="6.3.2.17" evidence="6"/>
<keyword evidence="9" id="KW-0479">Metal-binding</keyword>
<evidence type="ECO:0000256" key="17">
    <source>
        <dbReference type="ARBA" id="ARBA00047493"/>
    </source>
</evidence>
<dbReference type="SUPFAM" id="SSF53244">
    <property type="entry name" value="MurD-like peptide ligases, peptide-binding domain"/>
    <property type="match status" value="1"/>
</dbReference>
<keyword evidence="25" id="KW-1185">Reference proteome</keyword>
<dbReference type="GO" id="GO:0004326">
    <property type="term" value="F:tetrahydrofolylpolyglutamate synthase activity"/>
    <property type="evidence" value="ECO:0007669"/>
    <property type="project" value="UniProtKB-EC"/>
</dbReference>
<comment type="caution">
    <text evidence="24">The sequence shown here is derived from an EMBL/GenBank/DDBJ whole genome shotgun (WGS) entry which is preliminary data.</text>
</comment>
<keyword evidence="10 21" id="KW-0547">Nucleotide-binding</keyword>
<evidence type="ECO:0000256" key="3">
    <source>
        <dbReference type="ARBA" id="ARBA00005150"/>
    </source>
</evidence>
<dbReference type="InterPro" id="IPR004101">
    <property type="entry name" value="Mur_ligase_C"/>
</dbReference>
<evidence type="ECO:0000256" key="1">
    <source>
        <dbReference type="ARBA" id="ARBA00002714"/>
    </source>
</evidence>
<dbReference type="Pfam" id="PF08245">
    <property type="entry name" value="Mur_ligase_M"/>
    <property type="match status" value="1"/>
</dbReference>
<accession>A0ABW0RJ54</accession>
<dbReference type="PANTHER" id="PTHR11136">
    <property type="entry name" value="FOLYLPOLYGLUTAMATE SYNTHASE-RELATED"/>
    <property type="match status" value="1"/>
</dbReference>
<evidence type="ECO:0000256" key="18">
    <source>
        <dbReference type="ARBA" id="ARBA00047808"/>
    </source>
</evidence>
<dbReference type="Gene3D" id="3.90.190.20">
    <property type="entry name" value="Mur ligase, C-terminal domain"/>
    <property type="match status" value="1"/>
</dbReference>
<protein>
    <recommendedName>
        <fullName evidence="7">Dihydrofolate synthase/folylpolyglutamate synthase</fullName>
        <ecNumber evidence="5">6.3.2.12</ecNumber>
        <ecNumber evidence="6">6.3.2.17</ecNumber>
    </recommendedName>
    <alternativeName>
        <fullName evidence="16">Folylpoly-gamma-glutamate synthetase-dihydrofolate synthetase</fullName>
    </alternativeName>
    <alternativeName>
        <fullName evidence="14">Folylpolyglutamate synthetase</fullName>
    </alternativeName>
    <alternativeName>
        <fullName evidence="15">Tetrahydrofolylpolyglutamate synthase</fullName>
    </alternativeName>
</protein>
<dbReference type="GO" id="GO:0008841">
    <property type="term" value="F:dihydrofolate synthase activity"/>
    <property type="evidence" value="ECO:0007669"/>
    <property type="project" value="UniProtKB-EC"/>
</dbReference>
<sequence length="436" mass="46833">MPPSSSSVRTPPVAPGEAATLEQWLDYLESIHPTEIELGLDRVLLVLRRLFPRKPNARIITVAGTNGKGSTVAALEALLMRAGRRTGAYTSPHLHRYNERVRIAGIDIDDDGLIRAFNAVEQARKNVSLTYFEFGTLAAFVAFAEAGVEDWILEVGLGGRLDAVNVLDADFAIITSIDIDHVAFLGDDREVIGFEKAGILRPGIPAVFADDAPPRSVLQQVHAQRVALSRLGEDYTIRQIPESNTGELVLNYRGETLRMPDGPLPVKSIAAAVVAVRTLEPELPVSVVEQALAELSLPGRFETISSSPRVIVDVGHNPHAAGWLASQLGRLRAPDGKVFAVFAALGDKDVEGVARALAPEVDEWFIAPLDVPRGLGVDALAQRLEAAGLPAVHRCQSVEEALDQARQAASEPDLIIATGSFYTVGQARTALKKNAS</sequence>
<evidence type="ECO:0000256" key="15">
    <source>
        <dbReference type="ARBA" id="ARBA00030592"/>
    </source>
</evidence>
<evidence type="ECO:0000256" key="19">
    <source>
        <dbReference type="ARBA" id="ARBA00049035"/>
    </source>
</evidence>
<name>A0ABW0RJ54_9GAMM</name>
<evidence type="ECO:0000256" key="20">
    <source>
        <dbReference type="ARBA" id="ARBA00049161"/>
    </source>
</evidence>
<proteinExistence type="inferred from homology"/>
<comment type="function">
    <text evidence="1">Functions in two distinct reactions of the de novo folate biosynthetic pathway. Catalyzes the addition of a glutamate residue to dihydropteroate (7,8-dihydropteroate or H2Pte) to form dihydrofolate (7,8-dihydrofolate monoglutamate or H2Pte-Glu). Also catalyzes successive additions of L-glutamate to tetrahydrofolate or 10-formyltetrahydrofolate or 5,10-methylenetetrahydrofolate, leading to folylpolyglutamate derivatives.</text>
</comment>
<dbReference type="Pfam" id="PF02875">
    <property type="entry name" value="Mur_ligase_C"/>
    <property type="match status" value="1"/>
</dbReference>
<evidence type="ECO:0000259" key="22">
    <source>
        <dbReference type="Pfam" id="PF02875"/>
    </source>
</evidence>
<evidence type="ECO:0000259" key="23">
    <source>
        <dbReference type="Pfam" id="PF08245"/>
    </source>
</evidence>
<evidence type="ECO:0000256" key="14">
    <source>
        <dbReference type="ARBA" id="ARBA00030048"/>
    </source>
</evidence>
<dbReference type="NCBIfam" id="NF008101">
    <property type="entry name" value="PRK10846.1"/>
    <property type="match status" value="1"/>
</dbReference>
<dbReference type="RefSeq" id="WP_248158075.1">
    <property type="nucleotide sequence ID" value="NZ_JAKZAJ010000003.1"/>
</dbReference>
<organism evidence="24 25">
    <name type="scientific">Marinobacter koreensis</name>
    <dbReference type="NCBI Taxonomy" id="335974"/>
    <lineage>
        <taxon>Bacteria</taxon>
        <taxon>Pseudomonadati</taxon>
        <taxon>Pseudomonadota</taxon>
        <taxon>Gammaproteobacteria</taxon>
        <taxon>Pseudomonadales</taxon>
        <taxon>Marinobacteraceae</taxon>
        <taxon>Marinobacter</taxon>
    </lineage>
</organism>
<evidence type="ECO:0000256" key="9">
    <source>
        <dbReference type="ARBA" id="ARBA00022723"/>
    </source>
</evidence>
<dbReference type="EC" id="6.3.2.12" evidence="5"/>
<dbReference type="SUPFAM" id="SSF53623">
    <property type="entry name" value="MurD-like peptide ligases, catalytic domain"/>
    <property type="match status" value="1"/>
</dbReference>
<evidence type="ECO:0000256" key="5">
    <source>
        <dbReference type="ARBA" id="ARBA00013023"/>
    </source>
</evidence>
<evidence type="ECO:0000256" key="6">
    <source>
        <dbReference type="ARBA" id="ARBA00013025"/>
    </source>
</evidence>
<dbReference type="InterPro" id="IPR036565">
    <property type="entry name" value="Mur-like_cat_sf"/>
</dbReference>
<dbReference type="Gene3D" id="3.40.1190.10">
    <property type="entry name" value="Mur-like, catalytic domain"/>
    <property type="match status" value="1"/>
</dbReference>
<evidence type="ECO:0000256" key="4">
    <source>
        <dbReference type="ARBA" id="ARBA00008276"/>
    </source>
</evidence>
<evidence type="ECO:0000256" key="10">
    <source>
        <dbReference type="ARBA" id="ARBA00022741"/>
    </source>
</evidence>
<keyword evidence="12" id="KW-0460">Magnesium</keyword>
<comment type="catalytic activity">
    <reaction evidence="19">
        <text>(6R)-5,10-methylenetetrahydrofolyl-(gamma-L-Glu)(n) + L-glutamate + ATP = (6R)-5,10-methylenetetrahydrofolyl-(gamma-L-Glu)(n+1) + ADP + phosphate + H(+)</text>
        <dbReference type="Rhea" id="RHEA:51912"/>
        <dbReference type="Rhea" id="RHEA-COMP:13257"/>
        <dbReference type="Rhea" id="RHEA-COMP:13258"/>
        <dbReference type="ChEBI" id="CHEBI:15378"/>
        <dbReference type="ChEBI" id="CHEBI:29985"/>
        <dbReference type="ChEBI" id="CHEBI:30616"/>
        <dbReference type="ChEBI" id="CHEBI:43474"/>
        <dbReference type="ChEBI" id="CHEBI:136572"/>
        <dbReference type="ChEBI" id="CHEBI:456216"/>
        <dbReference type="EC" id="6.3.2.17"/>
    </reaction>
</comment>
<dbReference type="NCBIfam" id="TIGR01499">
    <property type="entry name" value="folC"/>
    <property type="match status" value="1"/>
</dbReference>
<evidence type="ECO:0000256" key="13">
    <source>
        <dbReference type="ARBA" id="ARBA00022909"/>
    </source>
</evidence>
<dbReference type="PIRSF" id="PIRSF001563">
    <property type="entry name" value="Folylpolyglu_synth"/>
    <property type="match status" value="1"/>
</dbReference>
<evidence type="ECO:0000256" key="16">
    <source>
        <dbReference type="ARBA" id="ARBA00032510"/>
    </source>
</evidence>